<dbReference type="InterPro" id="IPR011330">
    <property type="entry name" value="Glyco_hydro/deAcase_b/a-brl"/>
</dbReference>
<organism evidence="2 3">
    <name type="scientific">Granulicella aggregans</name>
    <dbReference type="NCBI Taxonomy" id="474949"/>
    <lineage>
        <taxon>Bacteria</taxon>
        <taxon>Pseudomonadati</taxon>
        <taxon>Acidobacteriota</taxon>
        <taxon>Terriglobia</taxon>
        <taxon>Terriglobales</taxon>
        <taxon>Acidobacteriaceae</taxon>
        <taxon>Granulicella</taxon>
    </lineage>
</organism>
<feature type="chain" id="PRO_5030540472" description="Glycosyl hydrolase family 38" evidence="1">
    <location>
        <begin position="28"/>
        <end position="695"/>
    </location>
</feature>
<keyword evidence="1" id="KW-0732">Signal</keyword>
<comment type="caution">
    <text evidence="2">The sequence shown here is derived from an EMBL/GenBank/DDBJ whole genome shotgun (WGS) entry which is preliminary data.</text>
</comment>
<feature type="signal peptide" evidence="1">
    <location>
        <begin position="1"/>
        <end position="27"/>
    </location>
</feature>
<dbReference type="CDD" id="cd10791">
    <property type="entry name" value="GH38N_AMII_like_1"/>
    <property type="match status" value="1"/>
</dbReference>
<dbReference type="InterPro" id="IPR032482">
    <property type="entry name" value="DUF5054"/>
</dbReference>
<reference evidence="2 3" key="1">
    <citation type="submission" date="2020-08" db="EMBL/GenBank/DDBJ databases">
        <title>Genomic Encyclopedia of Type Strains, Phase IV (KMG-V): Genome sequencing to study the core and pangenomes of soil and plant-associated prokaryotes.</title>
        <authorList>
            <person name="Whitman W."/>
        </authorList>
    </citation>
    <scope>NUCLEOTIDE SEQUENCE [LARGE SCALE GENOMIC DNA]</scope>
    <source>
        <strain evidence="2 3">M8UP14</strain>
    </source>
</reference>
<evidence type="ECO:0000256" key="1">
    <source>
        <dbReference type="SAM" id="SignalP"/>
    </source>
</evidence>
<dbReference type="EMBL" id="JACHIP010000004">
    <property type="protein sequence ID" value="MBB5058421.1"/>
    <property type="molecule type" value="Genomic_DNA"/>
</dbReference>
<dbReference type="Pfam" id="PF16477">
    <property type="entry name" value="DUF5054"/>
    <property type="match status" value="1"/>
</dbReference>
<dbReference type="Proteomes" id="UP000540989">
    <property type="component" value="Unassembled WGS sequence"/>
</dbReference>
<accession>A0A7W7ZFM2</accession>
<evidence type="ECO:0000313" key="2">
    <source>
        <dbReference type="EMBL" id="MBB5058421.1"/>
    </source>
</evidence>
<evidence type="ECO:0000313" key="3">
    <source>
        <dbReference type="Proteomes" id="UP000540989"/>
    </source>
</evidence>
<sequence length="695" mass="76829">MQRRHVLKLATLAAAAGSSRSRLFASAAPDTTPVKRVLIVFKCHLDVGFTQTQAQVMRKYFDEYYPAAMARAAEMRAAGSDRYIWTTGSWLLYEYLDQATPAQRKAMEAAIHAGDITWHALPFSWQTEMLDRSMIAGALGLSADLDARFGRKTIGAKMTDVPGHTRGIIAPLQAAGVRMLDIGINAASVPPDVPDAFLWRDEGGHSLAMIYHRHDYGSVIQIPGSDLAVAVEVRNDNSGPHTIEEIKAIYAKLRAQFPGASVEASTLSDVATAMEPFRAQLPVFTGEIGDTWIYGIPSDPAKVARFREVARLRQQWIKERHFDVGDSTDRQLLRRLLLAVEHTWGTDTKSYLDNDHYRPADLAAVIDQPAYKTMTTSWQEKRDDIDLGIAALPADLREQAAARLKEIAVSVPASDGLKPLELTNKIEAKHFTLQIDPESGAITSLVAHGAKHDWASTEAPMALLTYQTLSAAEFADYLDRYVQIKADWAPRDFGKPNIEHFNAVSQEWHPKLVGSFSSHDRDGVRIVLHMQIADDKATALGSVAWPAEFYMELTLPDREPTIDVRLTTINKAANRMPEALWFTFNLPADQPLQCCLNKVGEDVSSSDVVSGGGRAMHAVNGPIRLRQGSGQSLEITSHDAPVVALGTRSPLNFSRQLPSLRQGVHVCLFNNAWGTNYPQWASGDWLYRFTLRANA</sequence>
<protein>
    <recommendedName>
        <fullName evidence="4">Glycosyl hydrolase family 38</fullName>
    </recommendedName>
</protein>
<dbReference type="SUPFAM" id="SSF88713">
    <property type="entry name" value="Glycoside hydrolase/deacetylase"/>
    <property type="match status" value="1"/>
</dbReference>
<gene>
    <name evidence="2" type="ORF">HDF16_003135</name>
</gene>
<dbReference type="AlphaFoldDB" id="A0A7W7ZFM2"/>
<keyword evidence="3" id="KW-1185">Reference proteome</keyword>
<proteinExistence type="predicted"/>
<evidence type="ECO:0008006" key="4">
    <source>
        <dbReference type="Google" id="ProtNLM"/>
    </source>
</evidence>
<dbReference type="RefSeq" id="WP_184218052.1">
    <property type="nucleotide sequence ID" value="NZ_JACHIP010000004.1"/>
</dbReference>
<name>A0A7W7ZFM2_9BACT</name>
<dbReference type="GO" id="GO:0005975">
    <property type="term" value="P:carbohydrate metabolic process"/>
    <property type="evidence" value="ECO:0007669"/>
    <property type="project" value="InterPro"/>
</dbReference>